<reference evidence="3" key="1">
    <citation type="submission" date="2021-01" db="EMBL/GenBank/DDBJ databases">
        <authorList>
            <person name="Corre E."/>
            <person name="Pelletier E."/>
            <person name="Niang G."/>
            <person name="Scheremetjew M."/>
            <person name="Finn R."/>
            <person name="Kale V."/>
            <person name="Holt S."/>
            <person name="Cochrane G."/>
            <person name="Meng A."/>
            <person name="Brown T."/>
            <person name="Cohen L."/>
        </authorList>
    </citation>
    <scope>NUCLEOTIDE SEQUENCE</scope>
    <source>
        <strain evidence="3">Isolate 1302-5</strain>
    </source>
</reference>
<gene>
    <name evidence="3" type="ORF">OAUR00152_LOCUS27426</name>
</gene>
<evidence type="ECO:0000256" key="2">
    <source>
        <dbReference type="SAM" id="Phobius"/>
    </source>
</evidence>
<evidence type="ECO:0008006" key="4">
    <source>
        <dbReference type="Google" id="ProtNLM"/>
    </source>
</evidence>
<feature type="region of interest" description="Disordered" evidence="1">
    <location>
        <begin position="49"/>
        <end position="91"/>
    </location>
</feature>
<keyword evidence="2" id="KW-1133">Transmembrane helix</keyword>
<keyword evidence="2" id="KW-0472">Membrane</keyword>
<name>A0A7S4N3K3_9STRA</name>
<evidence type="ECO:0000256" key="1">
    <source>
        <dbReference type="SAM" id="MobiDB-lite"/>
    </source>
</evidence>
<evidence type="ECO:0000313" key="3">
    <source>
        <dbReference type="EMBL" id="CAE2262262.1"/>
    </source>
</evidence>
<accession>A0A7S4N3K3</accession>
<protein>
    <recommendedName>
        <fullName evidence="4">Sulfotransferase domain-containing protein</fullName>
    </recommendedName>
</protein>
<sequence>MRRPVPFTRRSLTRRRTIRSSPGRLTAYCLPLGVVFGLFALTLLREGIMDGQPPRGKRPGSGALSGKRPQSGLNKGNDGSNTAKDLKEGNDWIPQGDVIKYNRFKVKREGARGENEEDGDSVGNIFRDTQKHDPNLAAGRYVPSLDRYPLNMLRDVTDPVNDTDIPFLWHIPKAAGSTVKKLLSKCFGLTTPKRSRYPESLDIINGFVNVDISTLPGIARAKDMGLAPSDAVGAIVTSYLHEGAALFTDERKGRLFTVMRHPVRTSESLFYYLGYATWERFYKKEYANMTIEEYATSPMLMDNWMTRYLTREETGTLTEKHVELATQILAQKCVVGLINELDETIMRLQHYFGWKVSKEAPNCLNYYLHEHKMNVHKHKQVKEGSHDWNVLAERSRFDIQVYENALSIFKEQERVIPHLN</sequence>
<proteinExistence type="predicted"/>
<dbReference type="Gene3D" id="3.40.50.300">
    <property type="entry name" value="P-loop containing nucleotide triphosphate hydrolases"/>
    <property type="match status" value="1"/>
</dbReference>
<feature type="region of interest" description="Disordered" evidence="1">
    <location>
        <begin position="109"/>
        <end position="129"/>
    </location>
</feature>
<dbReference type="PANTHER" id="PTHR32301">
    <property type="entry name" value="COUNTIN RECEPTOR CNR3-RELATED"/>
    <property type="match status" value="1"/>
</dbReference>
<dbReference type="AlphaFoldDB" id="A0A7S4N3K3"/>
<dbReference type="EMBL" id="HBKQ01039753">
    <property type="protein sequence ID" value="CAE2262262.1"/>
    <property type="molecule type" value="Transcribed_RNA"/>
</dbReference>
<dbReference type="SUPFAM" id="SSF52540">
    <property type="entry name" value="P-loop containing nucleoside triphosphate hydrolases"/>
    <property type="match status" value="1"/>
</dbReference>
<dbReference type="InterPro" id="IPR053259">
    <property type="entry name" value="Golvesin-related_Golgi"/>
</dbReference>
<organism evidence="3">
    <name type="scientific">Odontella aurita</name>
    <dbReference type="NCBI Taxonomy" id="265563"/>
    <lineage>
        <taxon>Eukaryota</taxon>
        <taxon>Sar</taxon>
        <taxon>Stramenopiles</taxon>
        <taxon>Ochrophyta</taxon>
        <taxon>Bacillariophyta</taxon>
        <taxon>Mediophyceae</taxon>
        <taxon>Biddulphiophycidae</taxon>
        <taxon>Eupodiscales</taxon>
        <taxon>Odontellaceae</taxon>
        <taxon>Odontella</taxon>
    </lineage>
</organism>
<feature type="compositionally biased region" description="Polar residues" evidence="1">
    <location>
        <begin position="71"/>
        <end position="83"/>
    </location>
</feature>
<feature type="transmembrane region" description="Helical" evidence="2">
    <location>
        <begin position="25"/>
        <end position="44"/>
    </location>
</feature>
<keyword evidence="2" id="KW-0812">Transmembrane</keyword>
<dbReference type="PANTHER" id="PTHR32301:SF6">
    <property type="entry name" value="GOLVESIN-RELATED"/>
    <property type="match status" value="1"/>
</dbReference>
<dbReference type="InterPro" id="IPR027417">
    <property type="entry name" value="P-loop_NTPase"/>
</dbReference>